<dbReference type="Proteomes" id="UP000006852">
    <property type="component" value="Chromosome"/>
</dbReference>
<keyword evidence="1" id="KW-0175">Coiled coil</keyword>
<keyword evidence="3" id="KW-1185">Reference proteome</keyword>
<accession>F2NVF8</accession>
<dbReference type="HOGENOM" id="CLU_647111_0_0_12"/>
<dbReference type="AlphaFoldDB" id="F2NVF8"/>
<evidence type="ECO:0000313" key="3">
    <source>
        <dbReference type="Proteomes" id="UP000006852"/>
    </source>
</evidence>
<dbReference type="RefSeq" id="WP_013700967.1">
    <property type="nucleotide sequence ID" value="NC_015385.1"/>
</dbReference>
<protein>
    <submittedName>
        <fullName evidence="2">Uncharacterized protein</fullName>
    </submittedName>
</protein>
<reference evidence="3" key="2">
    <citation type="submission" date="2011-04" db="EMBL/GenBank/DDBJ databases">
        <title>The complete genome of chromosome of Treponema succinifaciens DSM 2489.</title>
        <authorList>
            <person name="Lucas S."/>
            <person name="Copeland A."/>
            <person name="Lapidus A."/>
            <person name="Bruce D."/>
            <person name="Goodwin L."/>
            <person name="Pitluck S."/>
            <person name="Peters L."/>
            <person name="Kyrpides N."/>
            <person name="Mavromatis K."/>
            <person name="Ivanova N."/>
            <person name="Ovchinnikova G."/>
            <person name="Teshima H."/>
            <person name="Detter J.C."/>
            <person name="Tapia R."/>
            <person name="Han C."/>
            <person name="Land M."/>
            <person name="Hauser L."/>
            <person name="Markowitz V."/>
            <person name="Cheng J.-F."/>
            <person name="Hugenholtz P."/>
            <person name="Woyke T."/>
            <person name="Wu D."/>
            <person name="Gronow S."/>
            <person name="Wellnitz S."/>
            <person name="Brambilla E."/>
            <person name="Klenk H.-P."/>
            <person name="Eisen J.A."/>
        </authorList>
    </citation>
    <scope>NUCLEOTIDE SEQUENCE [LARGE SCALE GENOMIC DNA]</scope>
    <source>
        <strain evidence="3">ATCC 33096 / DSM 2489 / 6091</strain>
    </source>
</reference>
<name>F2NVF8_TRES6</name>
<feature type="coiled-coil region" evidence="1">
    <location>
        <begin position="328"/>
        <end position="386"/>
    </location>
</feature>
<dbReference type="EMBL" id="CP002631">
    <property type="protein sequence ID" value="AEB13668.1"/>
    <property type="molecule type" value="Genomic_DNA"/>
</dbReference>
<organism evidence="2 3">
    <name type="scientific">Treponema succinifaciens (strain ATCC 33096 / DSM 2489 / 6091)</name>
    <dbReference type="NCBI Taxonomy" id="869209"/>
    <lineage>
        <taxon>Bacteria</taxon>
        <taxon>Pseudomonadati</taxon>
        <taxon>Spirochaetota</taxon>
        <taxon>Spirochaetia</taxon>
        <taxon>Spirochaetales</taxon>
        <taxon>Treponemataceae</taxon>
        <taxon>Treponema</taxon>
    </lineage>
</organism>
<sequence>MAAESLTRSRAINLINGSIDSFMFSHACYCTSNMESLSEDDIELYDQMHEVISILNDDEDYRHDLETMPLEDLKEFLLMCRKMADNNNLSLKSEFPQGNFEIVEDEKTETELNPDKIENTISGTFDSEVKLKEIIYFLNNYKSVANWEYNGHGSFIAKKNATLWELGGIYWNKLFELPKNPNLIQIGDEIKLRKEVIDTIYEYSVSDVNGNYSFESKSPEVKDLIYGIISFCAGASDAVPKLIKYGLTGKDVKGTVETFVEKEETSSKLSYFIQQYSTEGQEEDAWEKMISVASFLGPVFGFLGLLSNASVEENKYQIVQYYSRKAFLNSAQIEINRIEKLQSQVKEENLQTEINYLRFLERQIKILKEEIRLNDKKDNLQKAEILRSFSQYNTKDAFYNDDRLEFSAESYHKIDYRKKFEEQK</sequence>
<dbReference type="KEGG" id="tsu:Tresu_0732"/>
<proteinExistence type="predicted"/>
<reference evidence="2 3" key="1">
    <citation type="journal article" date="2011" name="Stand. Genomic Sci.">
        <title>Complete genome sequence of Treponema succinifaciens type strain (6091).</title>
        <authorList>
            <person name="Han C."/>
            <person name="Gronow S."/>
            <person name="Teshima H."/>
            <person name="Lapidus A."/>
            <person name="Nolan M."/>
            <person name="Lucas S."/>
            <person name="Hammon N."/>
            <person name="Deshpande S."/>
            <person name="Cheng J.F."/>
            <person name="Zeytun A."/>
            <person name="Tapia R."/>
            <person name="Goodwin L."/>
            <person name="Pitluck S."/>
            <person name="Liolios K."/>
            <person name="Pagani I."/>
            <person name="Ivanova N."/>
            <person name="Mavromatis K."/>
            <person name="Mikhailova N."/>
            <person name="Huntemann M."/>
            <person name="Pati A."/>
            <person name="Chen A."/>
            <person name="Palaniappan K."/>
            <person name="Land M."/>
            <person name="Hauser L."/>
            <person name="Brambilla E.M."/>
            <person name="Rohde M."/>
            <person name="Goker M."/>
            <person name="Woyke T."/>
            <person name="Bristow J."/>
            <person name="Eisen J.A."/>
            <person name="Markowitz V."/>
            <person name="Hugenholtz P."/>
            <person name="Kyrpides N.C."/>
            <person name="Klenk H.P."/>
            <person name="Detter J.C."/>
        </authorList>
    </citation>
    <scope>NUCLEOTIDE SEQUENCE [LARGE SCALE GENOMIC DNA]</scope>
    <source>
        <strain evidence="3">ATCC 33096 / DSM 2489 / 6091</strain>
    </source>
</reference>
<dbReference type="STRING" id="869209.Tresu_0732"/>
<evidence type="ECO:0000313" key="2">
    <source>
        <dbReference type="EMBL" id="AEB13668.1"/>
    </source>
</evidence>
<gene>
    <name evidence="2" type="ordered locus">Tresu_0732</name>
</gene>
<evidence type="ECO:0000256" key="1">
    <source>
        <dbReference type="SAM" id="Coils"/>
    </source>
</evidence>
<dbReference type="GeneID" id="303000014"/>